<dbReference type="STRING" id="8022.A0A060WKS2"/>
<dbReference type="Gene3D" id="3.40.50.720">
    <property type="entry name" value="NAD(P)-binding Rossmann-like Domain"/>
    <property type="match status" value="1"/>
</dbReference>
<reference evidence="4 5" key="1">
    <citation type="journal article" date="2014" name="Nat. Commun.">
        <title>The rainbow trout genome provides novel insights into evolution after whole-genome duplication in vertebrates.</title>
        <authorList>
            <person name="Berthelot C."/>
            <person name="Brunet F."/>
            <person name="Chalopin D."/>
            <person name="Juanchich A."/>
            <person name="Bernard M."/>
            <person name="Noel B."/>
            <person name="Bento P."/>
            <person name="Da Silva C."/>
            <person name="Labadie K."/>
            <person name="Alberti A."/>
            <person name="Aury J.M."/>
            <person name="Louis A."/>
            <person name="Dehais P."/>
            <person name="Bardou P."/>
            <person name="Montfort J."/>
            <person name="Klopp C."/>
            <person name="Cabau C."/>
            <person name="Gaspin C."/>
            <person name="Thorgaard G.H."/>
            <person name="Boussaha M."/>
            <person name="Quillet E."/>
            <person name="Guyomard R."/>
            <person name="Galiana D."/>
            <person name="Bobe J."/>
            <person name="Volff J.N."/>
            <person name="Genet C."/>
            <person name="Wincker P."/>
            <person name="Jaillon O."/>
            <person name="Roest Crollius H."/>
            <person name="Guiguen Y."/>
        </authorList>
    </citation>
    <scope>NUCLEOTIDE SEQUENCE [LARGE SCALE GENOMIC DNA]</scope>
</reference>
<dbReference type="InterPro" id="IPR036291">
    <property type="entry name" value="NAD(P)-bd_dom_sf"/>
</dbReference>
<evidence type="ECO:0000313" key="5">
    <source>
        <dbReference type="Proteomes" id="UP000193380"/>
    </source>
</evidence>
<sequence>MGNPAYDWSNGWTNTIPRSVTRCFFDLPVLPDCTLRKAINTFFGQYQTGIALITVTGVGLFALRKWLAGGVCTSKARLDGKTVLITGANTGIGKETAVDMASRGARVILACRDMTRANQAAEGIRRRSGNGNVIVKKLDLASLQSVRQLAKEILESEERLDILINNAGIMSCPKWQTEDGFEMQFGTNHLGHFLLTNCLLNLLKKSVPSRIVNVSSLAHEKGKIYFDDINLDKDYSPWKSYRQSKLANVLFTRELATRLQGTGVTTYSLHPGVIRTELGRHFWPTMPLWKRAIYKTLSFWLKSPREGAQTTIHCAVEESLADVSGLYYSDCAPKTVAPQGQDDAAAKKLWDLSASMVGLA</sequence>
<comment type="similarity">
    <text evidence="1 3">Belongs to the short-chain dehydrogenases/reductases (SDR) family.</text>
</comment>
<dbReference type="SUPFAM" id="SSF51735">
    <property type="entry name" value="NAD(P)-binding Rossmann-fold domains"/>
    <property type="match status" value="1"/>
</dbReference>
<dbReference type="PANTHER" id="PTHR43157">
    <property type="entry name" value="PHOSPHATIDYLINOSITOL-GLYCAN BIOSYNTHESIS CLASS F PROTEIN-RELATED"/>
    <property type="match status" value="1"/>
</dbReference>
<proteinExistence type="inferred from homology"/>
<dbReference type="PRINTS" id="PR00080">
    <property type="entry name" value="SDRFAMILY"/>
</dbReference>
<evidence type="ECO:0000313" key="4">
    <source>
        <dbReference type="EMBL" id="CDQ67631.1"/>
    </source>
</evidence>
<dbReference type="Pfam" id="PF00106">
    <property type="entry name" value="adh_short"/>
    <property type="match status" value="1"/>
</dbReference>
<protein>
    <recommendedName>
        <fullName evidence="6">Retinol dehydrogenase 13</fullName>
    </recommendedName>
</protein>
<dbReference type="PANTHER" id="PTHR43157:SF26">
    <property type="entry name" value="RETINOL DEHYDROGENASE-LIKE"/>
    <property type="match status" value="1"/>
</dbReference>
<name>A0A060WKS2_ONCMY</name>
<dbReference type="PRINTS" id="PR00081">
    <property type="entry name" value="GDHRDH"/>
</dbReference>
<organism evidence="4 5">
    <name type="scientific">Oncorhynchus mykiss</name>
    <name type="common">Rainbow trout</name>
    <name type="synonym">Salmo gairdneri</name>
    <dbReference type="NCBI Taxonomy" id="8022"/>
    <lineage>
        <taxon>Eukaryota</taxon>
        <taxon>Metazoa</taxon>
        <taxon>Chordata</taxon>
        <taxon>Craniata</taxon>
        <taxon>Vertebrata</taxon>
        <taxon>Euteleostomi</taxon>
        <taxon>Actinopterygii</taxon>
        <taxon>Neopterygii</taxon>
        <taxon>Teleostei</taxon>
        <taxon>Protacanthopterygii</taxon>
        <taxon>Salmoniformes</taxon>
        <taxon>Salmonidae</taxon>
        <taxon>Salmoninae</taxon>
        <taxon>Oncorhynchus</taxon>
    </lineage>
</organism>
<dbReference type="NCBIfam" id="NF004846">
    <property type="entry name" value="PRK06197.1"/>
    <property type="match status" value="1"/>
</dbReference>
<dbReference type="PaxDb" id="8022-A0A060WKS2"/>
<gene>
    <name evidence="4" type="ORF">GSONMT00042665001</name>
</gene>
<dbReference type="Proteomes" id="UP000193380">
    <property type="component" value="Chromosome 2"/>
</dbReference>
<dbReference type="GO" id="GO:0016491">
    <property type="term" value="F:oxidoreductase activity"/>
    <property type="evidence" value="ECO:0007669"/>
    <property type="project" value="UniProtKB-KW"/>
</dbReference>
<evidence type="ECO:0008006" key="6">
    <source>
        <dbReference type="Google" id="ProtNLM"/>
    </source>
</evidence>
<dbReference type="EMBL" id="FR904591">
    <property type="protein sequence ID" value="CDQ67631.1"/>
    <property type="molecule type" value="Genomic_DNA"/>
</dbReference>
<dbReference type="AlphaFoldDB" id="A0A060WKS2"/>
<evidence type="ECO:0000256" key="3">
    <source>
        <dbReference type="RuleBase" id="RU000363"/>
    </source>
</evidence>
<keyword evidence="2" id="KW-0560">Oxidoreductase</keyword>
<evidence type="ECO:0000256" key="2">
    <source>
        <dbReference type="ARBA" id="ARBA00023002"/>
    </source>
</evidence>
<dbReference type="InterPro" id="IPR002347">
    <property type="entry name" value="SDR_fam"/>
</dbReference>
<accession>A0A060WKS2</accession>
<evidence type="ECO:0000256" key="1">
    <source>
        <dbReference type="ARBA" id="ARBA00006484"/>
    </source>
</evidence>